<dbReference type="OMA" id="ACFRCTT"/>
<dbReference type="KEGG" id="lgi:LOTGIDRAFT_182048"/>
<dbReference type="AlphaFoldDB" id="V4AJC6"/>
<dbReference type="CTD" id="20244470"/>
<organism evidence="6 7">
    <name type="scientific">Lottia gigantea</name>
    <name type="common">Giant owl limpet</name>
    <dbReference type="NCBI Taxonomy" id="225164"/>
    <lineage>
        <taxon>Eukaryota</taxon>
        <taxon>Metazoa</taxon>
        <taxon>Spiralia</taxon>
        <taxon>Lophotrochozoa</taxon>
        <taxon>Mollusca</taxon>
        <taxon>Gastropoda</taxon>
        <taxon>Patellogastropoda</taxon>
        <taxon>Lottioidea</taxon>
        <taxon>Lottiidae</taxon>
        <taxon>Lottia</taxon>
    </lineage>
</organism>
<dbReference type="FunFam" id="2.10.110.10:FF:000002">
    <property type="entry name" value="LIM domain and actin-binding 1"/>
    <property type="match status" value="1"/>
</dbReference>
<dbReference type="EMBL" id="KB201890">
    <property type="protein sequence ID" value="ESO93656.1"/>
    <property type="molecule type" value="Genomic_DNA"/>
</dbReference>
<evidence type="ECO:0000256" key="3">
    <source>
        <dbReference type="ARBA" id="ARBA00023038"/>
    </source>
</evidence>
<keyword evidence="3 4" id="KW-0440">LIM domain</keyword>
<feature type="domain" description="LIM zinc-binding" evidence="5">
    <location>
        <begin position="15"/>
        <end position="75"/>
    </location>
</feature>
<protein>
    <recommendedName>
        <fullName evidence="5">LIM zinc-binding domain-containing protein</fullName>
    </recommendedName>
</protein>
<dbReference type="SUPFAM" id="SSF57716">
    <property type="entry name" value="Glucocorticoid receptor-like (DNA-binding domain)"/>
    <property type="match status" value="2"/>
</dbReference>
<evidence type="ECO:0000313" key="6">
    <source>
        <dbReference type="EMBL" id="ESO93656.1"/>
    </source>
</evidence>
<evidence type="ECO:0000256" key="4">
    <source>
        <dbReference type="PROSITE-ProRule" id="PRU00125"/>
    </source>
</evidence>
<dbReference type="PROSITE" id="PS00478">
    <property type="entry name" value="LIM_DOMAIN_1"/>
    <property type="match status" value="1"/>
</dbReference>
<dbReference type="Gene3D" id="2.10.110.10">
    <property type="entry name" value="Cysteine Rich Protein"/>
    <property type="match status" value="1"/>
</dbReference>
<dbReference type="Proteomes" id="UP000030746">
    <property type="component" value="Unassembled WGS sequence"/>
</dbReference>
<accession>V4AJC6</accession>
<keyword evidence="1 4" id="KW-0479">Metal-binding</keyword>
<dbReference type="OrthoDB" id="6129702at2759"/>
<dbReference type="GO" id="GO:0046872">
    <property type="term" value="F:metal ion binding"/>
    <property type="evidence" value="ECO:0007669"/>
    <property type="project" value="UniProtKB-KW"/>
</dbReference>
<keyword evidence="2 4" id="KW-0862">Zinc</keyword>
<dbReference type="HOGENOM" id="CLU_026811_3_1_1"/>
<dbReference type="GeneID" id="20244470"/>
<sequence>MSVRKSTFVPNILVERCTACEKPVYAMEKADMNDKPFHKSCLRCSQCKCQLTPKNFAANSGKMFCTSHFKQLFKMNGNYDEGFGRQQHKTEWNGK</sequence>
<evidence type="ECO:0000313" key="7">
    <source>
        <dbReference type="Proteomes" id="UP000030746"/>
    </source>
</evidence>
<proteinExistence type="predicted"/>
<evidence type="ECO:0000256" key="1">
    <source>
        <dbReference type="ARBA" id="ARBA00022723"/>
    </source>
</evidence>
<gene>
    <name evidence="6" type="ORF">LOTGIDRAFT_182048</name>
</gene>
<dbReference type="SMART" id="SM00132">
    <property type="entry name" value="LIM"/>
    <property type="match status" value="1"/>
</dbReference>
<reference evidence="6 7" key="1">
    <citation type="journal article" date="2013" name="Nature">
        <title>Insights into bilaterian evolution from three spiralian genomes.</title>
        <authorList>
            <person name="Simakov O."/>
            <person name="Marletaz F."/>
            <person name="Cho S.J."/>
            <person name="Edsinger-Gonzales E."/>
            <person name="Havlak P."/>
            <person name="Hellsten U."/>
            <person name="Kuo D.H."/>
            <person name="Larsson T."/>
            <person name="Lv J."/>
            <person name="Arendt D."/>
            <person name="Savage R."/>
            <person name="Osoegawa K."/>
            <person name="de Jong P."/>
            <person name="Grimwood J."/>
            <person name="Chapman J.A."/>
            <person name="Shapiro H."/>
            <person name="Aerts A."/>
            <person name="Otillar R.P."/>
            <person name="Terry A.Y."/>
            <person name="Boore J.L."/>
            <person name="Grigoriev I.V."/>
            <person name="Lindberg D.R."/>
            <person name="Seaver E.C."/>
            <person name="Weisblat D.A."/>
            <person name="Putnam N.H."/>
            <person name="Rokhsar D.S."/>
        </authorList>
    </citation>
    <scope>NUCLEOTIDE SEQUENCE [LARGE SCALE GENOMIC DNA]</scope>
</reference>
<dbReference type="PANTHER" id="PTHR24206">
    <property type="entry name" value="OS06G0237300 PROTEIN"/>
    <property type="match status" value="1"/>
</dbReference>
<dbReference type="PROSITE" id="PS50023">
    <property type="entry name" value="LIM_DOMAIN_2"/>
    <property type="match status" value="1"/>
</dbReference>
<dbReference type="RefSeq" id="XP_009055291.1">
    <property type="nucleotide sequence ID" value="XM_009057043.1"/>
</dbReference>
<evidence type="ECO:0000256" key="2">
    <source>
        <dbReference type="ARBA" id="ARBA00022833"/>
    </source>
</evidence>
<dbReference type="Pfam" id="PF00412">
    <property type="entry name" value="LIM"/>
    <property type="match status" value="1"/>
</dbReference>
<evidence type="ECO:0000259" key="5">
    <source>
        <dbReference type="PROSITE" id="PS50023"/>
    </source>
</evidence>
<dbReference type="InterPro" id="IPR001781">
    <property type="entry name" value="Znf_LIM"/>
</dbReference>
<name>V4AJC6_LOTGI</name>
<keyword evidence="7" id="KW-1185">Reference proteome</keyword>